<dbReference type="Gene3D" id="2.30.30.40">
    <property type="entry name" value="SH3 Domains"/>
    <property type="match status" value="2"/>
</dbReference>
<name>A0A3N9P042_9BACL</name>
<dbReference type="AlphaFoldDB" id="A0A3N9P042"/>
<evidence type="ECO:0000313" key="7">
    <source>
        <dbReference type="Proteomes" id="UP000282529"/>
    </source>
</evidence>
<evidence type="ECO:0000256" key="3">
    <source>
        <dbReference type="SAM" id="MobiDB-lite"/>
    </source>
</evidence>
<reference evidence="6 7" key="1">
    <citation type="submission" date="2018-11" db="EMBL/GenBank/DDBJ databases">
        <title>Genome sequence of strain 7197.</title>
        <authorList>
            <person name="Gao J."/>
            <person name="Sun J."/>
        </authorList>
    </citation>
    <scope>NUCLEOTIDE SEQUENCE [LARGE SCALE GENOMIC DNA]</scope>
    <source>
        <strain evidence="6 7">7197</strain>
    </source>
</reference>
<dbReference type="EMBL" id="RQPI01000013">
    <property type="protein sequence ID" value="RQW09558.1"/>
    <property type="molecule type" value="Genomic_DNA"/>
</dbReference>
<comment type="caution">
    <text evidence="6">The sequence shown here is derived from an EMBL/GenBank/DDBJ whole genome shotgun (WGS) entry which is preliminary data.</text>
</comment>
<feature type="region of interest" description="Disordered" evidence="3">
    <location>
        <begin position="1"/>
        <end position="23"/>
    </location>
</feature>
<dbReference type="GO" id="GO:0030288">
    <property type="term" value="C:outer membrane-bounded periplasmic space"/>
    <property type="evidence" value="ECO:0007669"/>
    <property type="project" value="TreeGrafter"/>
</dbReference>
<evidence type="ECO:0000256" key="1">
    <source>
        <dbReference type="ARBA" id="ARBA00022801"/>
    </source>
</evidence>
<dbReference type="GO" id="GO:0009253">
    <property type="term" value="P:peptidoglycan catabolic process"/>
    <property type="evidence" value="ECO:0007669"/>
    <property type="project" value="InterPro"/>
</dbReference>
<dbReference type="InterPro" id="IPR003646">
    <property type="entry name" value="SH3-like_bac-type"/>
</dbReference>
<dbReference type="RefSeq" id="WP_124697088.1">
    <property type="nucleotide sequence ID" value="NZ_JBHUFE010000019.1"/>
</dbReference>
<dbReference type="SUPFAM" id="SSF53187">
    <property type="entry name" value="Zn-dependent exopeptidases"/>
    <property type="match status" value="1"/>
</dbReference>
<sequence>MNKHIHRIPGPDPVKRDKGRHSERRSGFAALKRLAWLAAGVSITVLSLALTSFTVRADGYTAKVYATSLKVRSEPASAAAVKGSVKGGSIVTVTEEQHGWAKISAGNMTGWVAGYYLKKAGGAAASDPISRTAANVHTAGGRSTATVTADSLRIRSGPGTGYDAVGSLKARDIVTVLSRRSGWLNIRTASGAAGWVAEPYVTAGSSASFAVGVSQTSGGSTGSRPASAGLRGKRIVVDPGHGGTDPGMIGTTYGTMEKDLNLQTALYLRDYLTAAGARVTMTRTRDAQRPTLSSRARLAPEVSADAFISVHYNSSPKKISGTLTFFYSESDDLKLARAIEQRLGRGVGLKSNGLSFGDYHILRENETPAALVELGFLTSPTDESIVRKTSYQKKAAKAIANGIADYFSN</sequence>
<dbReference type="PANTHER" id="PTHR30404">
    <property type="entry name" value="N-ACETYLMURAMOYL-L-ALANINE AMIDASE"/>
    <property type="match status" value="1"/>
</dbReference>
<keyword evidence="4" id="KW-1133">Transmembrane helix</keyword>
<evidence type="ECO:0000256" key="2">
    <source>
        <dbReference type="ARBA" id="ARBA00023316"/>
    </source>
</evidence>
<dbReference type="Pfam" id="PF01520">
    <property type="entry name" value="Amidase_3"/>
    <property type="match status" value="1"/>
</dbReference>
<dbReference type="GO" id="GO:0071555">
    <property type="term" value="P:cell wall organization"/>
    <property type="evidence" value="ECO:0007669"/>
    <property type="project" value="UniProtKB-KW"/>
</dbReference>
<keyword evidence="4" id="KW-0812">Transmembrane</keyword>
<keyword evidence="2" id="KW-0961">Cell wall biogenesis/degradation</keyword>
<dbReference type="InterPro" id="IPR050695">
    <property type="entry name" value="N-acetylmuramoyl_amidase_3"/>
</dbReference>
<accession>A0A3N9P042</accession>
<organism evidence="6 7">
    <name type="scientific">Paenibacillus rhizophilus</name>
    <dbReference type="NCBI Taxonomy" id="1850366"/>
    <lineage>
        <taxon>Bacteria</taxon>
        <taxon>Bacillati</taxon>
        <taxon>Bacillota</taxon>
        <taxon>Bacilli</taxon>
        <taxon>Bacillales</taxon>
        <taxon>Paenibacillaceae</taxon>
        <taxon>Paenibacillus</taxon>
    </lineage>
</organism>
<protein>
    <submittedName>
        <fullName evidence="6">Cell wall hydrolase</fullName>
    </submittedName>
</protein>
<gene>
    <name evidence="6" type="ORF">EH198_18975</name>
</gene>
<evidence type="ECO:0000256" key="4">
    <source>
        <dbReference type="SAM" id="Phobius"/>
    </source>
</evidence>
<dbReference type="InterPro" id="IPR002508">
    <property type="entry name" value="MurNAc-LAA_cat"/>
</dbReference>
<dbReference type="Pfam" id="PF08239">
    <property type="entry name" value="SH3_3"/>
    <property type="match status" value="2"/>
</dbReference>
<proteinExistence type="predicted"/>
<feature type="transmembrane region" description="Helical" evidence="4">
    <location>
        <begin position="34"/>
        <end position="55"/>
    </location>
</feature>
<dbReference type="PANTHER" id="PTHR30404:SF0">
    <property type="entry name" value="N-ACETYLMURAMOYL-L-ALANINE AMIDASE AMIC"/>
    <property type="match status" value="1"/>
</dbReference>
<keyword evidence="7" id="KW-1185">Reference proteome</keyword>
<dbReference type="Proteomes" id="UP000282529">
    <property type="component" value="Unassembled WGS sequence"/>
</dbReference>
<dbReference type="SMART" id="SM00646">
    <property type="entry name" value="Ami_3"/>
    <property type="match status" value="1"/>
</dbReference>
<dbReference type="GO" id="GO:0008745">
    <property type="term" value="F:N-acetylmuramoyl-L-alanine amidase activity"/>
    <property type="evidence" value="ECO:0007669"/>
    <property type="project" value="InterPro"/>
</dbReference>
<keyword evidence="4" id="KW-0472">Membrane</keyword>
<evidence type="ECO:0000259" key="5">
    <source>
        <dbReference type="PROSITE" id="PS51781"/>
    </source>
</evidence>
<dbReference type="PROSITE" id="PS51781">
    <property type="entry name" value="SH3B"/>
    <property type="match status" value="2"/>
</dbReference>
<feature type="domain" description="SH3b" evidence="5">
    <location>
        <begin position="59"/>
        <end position="121"/>
    </location>
</feature>
<evidence type="ECO:0000313" key="6">
    <source>
        <dbReference type="EMBL" id="RQW09558.1"/>
    </source>
</evidence>
<dbReference type="Gene3D" id="3.40.630.40">
    <property type="entry name" value="Zn-dependent exopeptidases"/>
    <property type="match status" value="1"/>
</dbReference>
<feature type="domain" description="SH3b" evidence="5">
    <location>
        <begin position="142"/>
        <end position="205"/>
    </location>
</feature>
<keyword evidence="1 6" id="KW-0378">Hydrolase</keyword>
<dbReference type="OrthoDB" id="9806267at2"/>
<dbReference type="CDD" id="cd02696">
    <property type="entry name" value="MurNAc-LAA"/>
    <property type="match status" value="1"/>
</dbReference>
<dbReference type="SMART" id="SM00287">
    <property type="entry name" value="SH3b"/>
    <property type="match status" value="2"/>
</dbReference>